<evidence type="ECO:0000256" key="1">
    <source>
        <dbReference type="SAM" id="Phobius"/>
    </source>
</evidence>
<dbReference type="Proteomes" id="UP000463983">
    <property type="component" value="Chromosome"/>
</dbReference>
<dbReference type="KEGG" id="caqa:MICH65_0360"/>
<evidence type="ECO:0000313" key="3">
    <source>
        <dbReference type="Proteomes" id="UP000463983"/>
    </source>
</evidence>
<dbReference type="EMBL" id="CP047901">
    <property type="protein sequence ID" value="QHO63341.1"/>
    <property type="molecule type" value="Genomic_DNA"/>
</dbReference>
<keyword evidence="3" id="KW-1185">Reference proteome</keyword>
<keyword evidence="1" id="KW-0472">Membrane</keyword>
<dbReference type="RefSeq" id="WP_161931727.1">
    <property type="nucleotide sequence ID" value="NZ_CP047901.1"/>
</dbReference>
<protein>
    <submittedName>
        <fullName evidence="2">Uncharacterized protein</fullName>
    </submittedName>
</protein>
<feature type="transmembrane region" description="Helical" evidence="1">
    <location>
        <begin position="20"/>
        <end position="39"/>
    </location>
</feature>
<name>A0A857NCZ0_9BACT</name>
<sequence length="358" mass="39798">MATLTETAYYTRQGIKYGSIGLVGILVLWFVGTGVVSWWKATHPAPLPPPRVEFGRVADITFPESGVSVSAYDLQTPTGKLGKFPDRMLVLSAPSKRSGFLDADRAIDLASRLGFLFTPTQPSETLYRWTQSDPLPATLDVDIVSGHFTLKRQWQADPSLLVSKRFVSEQQTIMDAQGFLRGVSLLPADLNGPKKVSFWRAQGDRLVETISLSEADFVEVDMFRSNYQIMGEDKEVLAEYGFFTPDPEEGIVSVLLSGASDIKQKQIIEVRYNHTEVDYTLTGEYPIKTVETAWEELKNGGGYIASLQGDKAVVRRIELGYYDSGGEQEYMMPIYVFTGDNDLVAYVSAIRGDVIKTE</sequence>
<reference evidence="3" key="1">
    <citation type="journal article" date="2020" name="Microorganisms">
        <title>Complete Genome of a Member of a New Bacterial Lineage in the Microgenomates Group Reveals an Unusual Nucleotide Composition Disparity Between Two Strands of DNA and Limited Metabolic Potential.</title>
        <authorList>
            <person name="Kadnikov V.V."/>
            <person name="Mardanov A.V."/>
            <person name="Beletsky A.V."/>
            <person name="Karnachuk O.V."/>
            <person name="Ravin N.V."/>
        </authorList>
    </citation>
    <scope>NUCLEOTIDE SEQUENCE [LARGE SCALE GENOMIC DNA]</scope>
</reference>
<keyword evidence="1" id="KW-0812">Transmembrane</keyword>
<dbReference type="AlphaFoldDB" id="A0A857NCZ0"/>
<gene>
    <name evidence="2" type="ORF">MICH65_0360</name>
</gene>
<organism evidence="2 3">
    <name type="scientific">Candidatus Chazhemtobacterium aquaticus</name>
    <dbReference type="NCBI Taxonomy" id="2715735"/>
    <lineage>
        <taxon>Bacteria</taxon>
        <taxon>Candidatus Chazhemtobacteraceae</taxon>
        <taxon>Candidatus Chazhemtobacterium</taxon>
    </lineage>
</organism>
<proteinExistence type="predicted"/>
<evidence type="ECO:0000313" key="2">
    <source>
        <dbReference type="EMBL" id="QHO63341.1"/>
    </source>
</evidence>
<keyword evidence="1" id="KW-1133">Transmembrane helix</keyword>
<accession>A0A857NCZ0</accession>